<dbReference type="GO" id="GO:0005929">
    <property type="term" value="C:cilium"/>
    <property type="evidence" value="ECO:0007669"/>
    <property type="project" value="TreeGrafter"/>
</dbReference>
<dbReference type="InterPro" id="IPR051476">
    <property type="entry name" value="Bac_ResReg_Asp_Phosphatase"/>
</dbReference>
<evidence type="ECO:0000256" key="1">
    <source>
        <dbReference type="ARBA" id="ARBA00004496"/>
    </source>
</evidence>
<evidence type="ECO:0000256" key="5">
    <source>
        <dbReference type="ARBA" id="ARBA00040665"/>
    </source>
</evidence>
<protein>
    <recommendedName>
        <fullName evidence="5">Tetratricopeptide repeat protein 29</fullName>
    </recommendedName>
</protein>
<evidence type="ECO:0000256" key="4">
    <source>
        <dbReference type="ARBA" id="ARBA00022803"/>
    </source>
</evidence>
<evidence type="ECO:0000256" key="2">
    <source>
        <dbReference type="ARBA" id="ARBA00022490"/>
    </source>
</evidence>
<accession>A0A1R2BUA9</accession>
<evidence type="ECO:0000256" key="3">
    <source>
        <dbReference type="ARBA" id="ARBA00022737"/>
    </source>
</evidence>
<dbReference type="GO" id="GO:0005737">
    <property type="term" value="C:cytoplasm"/>
    <property type="evidence" value="ECO:0007669"/>
    <property type="project" value="UniProtKB-SubCell"/>
</dbReference>
<reference evidence="6 7" key="1">
    <citation type="submission" date="2016-11" db="EMBL/GenBank/DDBJ databases">
        <title>The macronuclear genome of Stentor coeruleus: a giant cell with tiny introns.</title>
        <authorList>
            <person name="Slabodnick M."/>
            <person name="Ruby J.G."/>
            <person name="Reiff S.B."/>
            <person name="Swart E.C."/>
            <person name="Gosai S."/>
            <person name="Prabakaran S."/>
            <person name="Witkowska E."/>
            <person name="Larue G.E."/>
            <person name="Fisher S."/>
            <person name="Freeman R.M."/>
            <person name="Gunawardena J."/>
            <person name="Chu W."/>
            <person name="Stover N.A."/>
            <person name="Gregory B.D."/>
            <person name="Nowacki M."/>
            <person name="Derisi J."/>
            <person name="Roy S.W."/>
            <person name="Marshall W.F."/>
            <person name="Sood P."/>
        </authorList>
    </citation>
    <scope>NUCLEOTIDE SEQUENCE [LARGE SCALE GENOMIC DNA]</scope>
    <source>
        <strain evidence="6">WM001</strain>
    </source>
</reference>
<organism evidence="6 7">
    <name type="scientific">Stentor coeruleus</name>
    <dbReference type="NCBI Taxonomy" id="5963"/>
    <lineage>
        <taxon>Eukaryota</taxon>
        <taxon>Sar</taxon>
        <taxon>Alveolata</taxon>
        <taxon>Ciliophora</taxon>
        <taxon>Postciliodesmatophora</taxon>
        <taxon>Heterotrichea</taxon>
        <taxon>Heterotrichida</taxon>
        <taxon>Stentoridae</taxon>
        <taxon>Stentor</taxon>
    </lineage>
</organism>
<gene>
    <name evidence="6" type="ORF">SteCoe_19311</name>
</gene>
<dbReference type="Pfam" id="PF13181">
    <property type="entry name" value="TPR_8"/>
    <property type="match status" value="1"/>
</dbReference>
<name>A0A1R2BUA9_9CILI</name>
<dbReference type="EMBL" id="MPUH01000424">
    <property type="protein sequence ID" value="OMJ80409.1"/>
    <property type="molecule type" value="Genomic_DNA"/>
</dbReference>
<keyword evidence="3" id="KW-0677">Repeat</keyword>
<dbReference type="Proteomes" id="UP000187209">
    <property type="component" value="Unassembled WGS sequence"/>
</dbReference>
<dbReference type="Gene3D" id="1.25.40.10">
    <property type="entry name" value="Tetratricopeptide repeat domain"/>
    <property type="match status" value="2"/>
</dbReference>
<keyword evidence="2" id="KW-0963">Cytoplasm</keyword>
<dbReference type="InterPro" id="IPR019734">
    <property type="entry name" value="TPR_rpt"/>
</dbReference>
<dbReference type="InterPro" id="IPR011990">
    <property type="entry name" value="TPR-like_helical_dom_sf"/>
</dbReference>
<keyword evidence="7" id="KW-1185">Reference proteome</keyword>
<keyword evidence="4" id="KW-0802">TPR repeat</keyword>
<dbReference type="PANTHER" id="PTHR46630">
    <property type="entry name" value="TETRATRICOPEPTIDE REPEAT PROTEIN 29"/>
    <property type="match status" value="1"/>
</dbReference>
<sequence>MYRVASNISYNNLKTPERSVSCIHPIRPKTASRMLPEVYHASTIIHRTPGRHTNASLLKNSSSKKFELSRVQSSILHQEKSGISRPNHKSKFIEKIEIKEQRRIPMSKAEGEMILFKEIFVKPKEEKLEQLKQMMQKENFGELLFDKNLGKGRTSVSPQKESQEKKIEEIPKQLKTLPNKNNFFEHQIQVQPPEGLNATIAAPLTPGGGWAPSIPPSTNSIKTLGLKDLKLRAKSGVQAGDVQREAHMSYALAVLNEEKFHYSEALKFYKRFFFCAKILDDPIGAALALNRLGIVYYNLGKLDKSIRFHLKHAEFSDKDNKFAAFYNLGISYRCLNDHKESLKFLNKSLAWANKRMDMESQCITLGQLGNTYKMLKEYKNSLNCLENCLSLARNLRNDELQMETCVALGHLCYEYETWDLASRYFNMALIPAKYLNNTTVIDVCSCNLGIVDANRKFLQVQNGIIERCKSNNLLL</sequence>
<dbReference type="AlphaFoldDB" id="A0A1R2BUA9"/>
<dbReference type="SUPFAM" id="SSF81901">
    <property type="entry name" value="HCP-like"/>
    <property type="match status" value="1"/>
</dbReference>
<evidence type="ECO:0000313" key="7">
    <source>
        <dbReference type="Proteomes" id="UP000187209"/>
    </source>
</evidence>
<dbReference type="PANTHER" id="PTHR46630:SF1">
    <property type="entry name" value="TETRATRICOPEPTIDE REPEAT PROTEIN 29"/>
    <property type="match status" value="1"/>
</dbReference>
<dbReference type="GO" id="GO:0003341">
    <property type="term" value="P:cilium movement"/>
    <property type="evidence" value="ECO:0007669"/>
    <property type="project" value="TreeGrafter"/>
</dbReference>
<dbReference type="OrthoDB" id="313062at2759"/>
<dbReference type="SMART" id="SM00028">
    <property type="entry name" value="TPR"/>
    <property type="match status" value="3"/>
</dbReference>
<comment type="caution">
    <text evidence="6">The sequence shown here is derived from an EMBL/GenBank/DDBJ whole genome shotgun (WGS) entry which is preliminary data.</text>
</comment>
<dbReference type="Pfam" id="PF13424">
    <property type="entry name" value="TPR_12"/>
    <property type="match status" value="1"/>
</dbReference>
<evidence type="ECO:0000313" key="6">
    <source>
        <dbReference type="EMBL" id="OMJ80409.1"/>
    </source>
</evidence>
<proteinExistence type="predicted"/>
<comment type="subcellular location">
    <subcellularLocation>
        <location evidence="1">Cytoplasm</location>
    </subcellularLocation>
</comment>